<dbReference type="EMBL" id="KZ613951">
    <property type="protein sequence ID" value="PMD36424.1"/>
    <property type="molecule type" value="Genomic_DNA"/>
</dbReference>
<keyword evidence="4" id="KW-1185">Reference proteome</keyword>
<evidence type="ECO:0000259" key="2">
    <source>
        <dbReference type="Pfam" id="PF12146"/>
    </source>
</evidence>
<dbReference type="STRING" id="1149755.A0A2J6RD40"/>
<dbReference type="Pfam" id="PF12146">
    <property type="entry name" value="Hydrolase_4"/>
    <property type="match status" value="1"/>
</dbReference>
<feature type="domain" description="Serine aminopeptidase S33" evidence="2">
    <location>
        <begin position="31"/>
        <end position="274"/>
    </location>
</feature>
<protein>
    <submittedName>
        <fullName evidence="3">Alpha/beta superfamily hydrolase</fullName>
    </submittedName>
</protein>
<dbReference type="Proteomes" id="UP000235786">
    <property type="component" value="Unassembled WGS sequence"/>
</dbReference>
<reference evidence="3 4" key="1">
    <citation type="submission" date="2016-04" db="EMBL/GenBank/DDBJ databases">
        <title>A degradative enzymes factory behind the ericoid mycorrhizal symbiosis.</title>
        <authorList>
            <consortium name="DOE Joint Genome Institute"/>
            <person name="Martino E."/>
            <person name="Morin E."/>
            <person name="Grelet G."/>
            <person name="Kuo A."/>
            <person name="Kohler A."/>
            <person name="Daghino S."/>
            <person name="Barry K."/>
            <person name="Choi C."/>
            <person name="Cichocki N."/>
            <person name="Clum A."/>
            <person name="Copeland A."/>
            <person name="Hainaut M."/>
            <person name="Haridas S."/>
            <person name="Labutti K."/>
            <person name="Lindquist E."/>
            <person name="Lipzen A."/>
            <person name="Khouja H.-R."/>
            <person name="Murat C."/>
            <person name="Ohm R."/>
            <person name="Olson A."/>
            <person name="Spatafora J."/>
            <person name="Veneault-Fourrey C."/>
            <person name="Henrissat B."/>
            <person name="Grigoriev I."/>
            <person name="Martin F."/>
            <person name="Perotto S."/>
        </authorList>
    </citation>
    <scope>NUCLEOTIDE SEQUENCE [LARGE SCALE GENOMIC DNA]</scope>
    <source>
        <strain evidence="3 4">F</strain>
    </source>
</reference>
<name>A0A2J6RD40_HYAVF</name>
<evidence type="ECO:0000313" key="3">
    <source>
        <dbReference type="EMBL" id="PMD36424.1"/>
    </source>
</evidence>
<dbReference type="GO" id="GO:0016787">
    <property type="term" value="F:hydrolase activity"/>
    <property type="evidence" value="ECO:0007669"/>
    <property type="project" value="UniProtKB-KW"/>
</dbReference>
<gene>
    <name evidence="3" type="ORF">L207DRAFT_637520</name>
</gene>
<dbReference type="SUPFAM" id="SSF53474">
    <property type="entry name" value="alpha/beta-Hydrolases"/>
    <property type="match status" value="1"/>
</dbReference>
<dbReference type="Gene3D" id="1.10.10.800">
    <property type="match status" value="1"/>
</dbReference>
<evidence type="ECO:0000313" key="4">
    <source>
        <dbReference type="Proteomes" id="UP000235786"/>
    </source>
</evidence>
<dbReference type="PANTHER" id="PTHR47751">
    <property type="entry name" value="SUPERFAMILY HYDROLASE, PUTATIVE (AFU_ORTHOLOGUE AFUA_2G16580)-RELATED"/>
    <property type="match status" value="1"/>
</dbReference>
<organism evidence="3 4">
    <name type="scientific">Hyaloscypha variabilis (strain UAMH 11265 / GT02V1 / F)</name>
    <name type="common">Meliniomyces variabilis</name>
    <dbReference type="NCBI Taxonomy" id="1149755"/>
    <lineage>
        <taxon>Eukaryota</taxon>
        <taxon>Fungi</taxon>
        <taxon>Dikarya</taxon>
        <taxon>Ascomycota</taxon>
        <taxon>Pezizomycotina</taxon>
        <taxon>Leotiomycetes</taxon>
        <taxon>Helotiales</taxon>
        <taxon>Hyaloscyphaceae</taxon>
        <taxon>Hyaloscypha</taxon>
        <taxon>Hyaloscypha variabilis</taxon>
    </lineage>
</organism>
<evidence type="ECO:0000256" key="1">
    <source>
        <dbReference type="ARBA" id="ARBA00029464"/>
    </source>
</evidence>
<sequence>MPSNRRDVEFKTLDDLSLKAWFYPAPSKGPCIIISHGFAGIRHHNLSHFAERFQAEGWNTLIYDNRNFGESEGLPRSEIDPTYQVRDYFDAFDFAASQPEVNSSRVAYWGTSLSGGNVICAAAVDRRIRAVVAQSPFVSGEIHTTPLAPMLPGIFANRSTVREGKSSMIVPVVPATLEEAESGRSPAILNTAEAFYFMQAMEKAGGEWKNEVTLQSMFNLMVHEPKRFIHRVAPTPLLMVVLENDITVETRAQLDMYRLALEPKQIHVIRDCGHFSIYGGGSGFDENIRIQIEFLRKNL</sequence>
<accession>A0A2J6RD40</accession>
<dbReference type="Gene3D" id="3.40.50.1820">
    <property type="entry name" value="alpha/beta hydrolase"/>
    <property type="match status" value="1"/>
</dbReference>
<dbReference type="AlphaFoldDB" id="A0A2J6RD40"/>
<proteinExistence type="inferred from homology"/>
<dbReference type="OrthoDB" id="2498029at2759"/>
<comment type="similarity">
    <text evidence="1">Belongs to the polyketide transferase af380 family.</text>
</comment>
<dbReference type="InterPro" id="IPR022742">
    <property type="entry name" value="Hydrolase_4"/>
</dbReference>
<keyword evidence="3" id="KW-0378">Hydrolase</keyword>
<dbReference type="InterPro" id="IPR051411">
    <property type="entry name" value="Polyketide_trans_af380"/>
</dbReference>
<dbReference type="InterPro" id="IPR029058">
    <property type="entry name" value="AB_hydrolase_fold"/>
</dbReference>
<dbReference type="PANTHER" id="PTHR47751:SF2">
    <property type="entry name" value="DLTD N-TERMINAL DOMAIN PROTEIN (AFU_ORTHOLOGUE AFUA_8G00380)-RELATED"/>
    <property type="match status" value="1"/>
</dbReference>